<proteinExistence type="predicted"/>
<organism evidence="1 2">
    <name type="scientific">Listeria grayi</name>
    <name type="common">Listeria murrayi</name>
    <dbReference type="NCBI Taxonomy" id="1641"/>
    <lineage>
        <taxon>Bacteria</taxon>
        <taxon>Bacillati</taxon>
        <taxon>Bacillota</taxon>
        <taxon>Bacilli</taxon>
        <taxon>Bacillales</taxon>
        <taxon>Listeriaceae</taxon>
        <taxon>Listeria</taxon>
    </lineage>
</organism>
<dbReference type="RefSeq" id="WP_256595320.1">
    <property type="nucleotide sequence ID" value="NZ_UGPG01000001.1"/>
</dbReference>
<dbReference type="AlphaFoldDB" id="A0A378MB90"/>
<gene>
    <name evidence="1" type="ORF">NCTC10815_00899</name>
</gene>
<dbReference type="Proteomes" id="UP000254879">
    <property type="component" value="Unassembled WGS sequence"/>
</dbReference>
<dbReference type="EMBL" id="UGPG01000001">
    <property type="protein sequence ID" value="STY43600.1"/>
    <property type="molecule type" value="Genomic_DNA"/>
</dbReference>
<name>A0A378MB90_LISGR</name>
<evidence type="ECO:0000313" key="1">
    <source>
        <dbReference type="EMBL" id="STY43600.1"/>
    </source>
</evidence>
<reference evidence="1 2" key="1">
    <citation type="submission" date="2018-06" db="EMBL/GenBank/DDBJ databases">
        <authorList>
            <consortium name="Pathogen Informatics"/>
            <person name="Doyle S."/>
        </authorList>
    </citation>
    <scope>NUCLEOTIDE SEQUENCE [LARGE SCALE GENOMIC DNA]</scope>
    <source>
        <strain evidence="2">NCTC 10815</strain>
    </source>
</reference>
<sequence>MRILNIVSSNIVQDPRILKQMETIKQVTDDYIVLGKMNAEVTDERLAKLDFHYKLIGSKVNDTTLLKKSSIASNLAGK</sequence>
<accession>A0A378MB90</accession>
<evidence type="ECO:0000313" key="2">
    <source>
        <dbReference type="Proteomes" id="UP000254879"/>
    </source>
</evidence>
<protein>
    <submittedName>
        <fullName evidence="1">Uncharacterized protein</fullName>
    </submittedName>
</protein>